<keyword evidence="3" id="KW-1185">Reference proteome</keyword>
<evidence type="ECO:0000313" key="3">
    <source>
        <dbReference type="Proteomes" id="UP001176521"/>
    </source>
</evidence>
<evidence type="ECO:0000313" key="2">
    <source>
        <dbReference type="EMBL" id="KAK0534386.1"/>
    </source>
</evidence>
<dbReference type="Pfam" id="PF13242">
    <property type="entry name" value="Hydrolase_like"/>
    <property type="match status" value="1"/>
</dbReference>
<feature type="compositionally biased region" description="Acidic residues" evidence="1">
    <location>
        <begin position="402"/>
        <end position="413"/>
    </location>
</feature>
<dbReference type="SUPFAM" id="SSF56784">
    <property type="entry name" value="HAD-like"/>
    <property type="match status" value="1"/>
</dbReference>
<feature type="region of interest" description="Disordered" evidence="1">
    <location>
        <begin position="247"/>
        <end position="306"/>
    </location>
</feature>
<dbReference type="Gene3D" id="3.40.50.1000">
    <property type="entry name" value="HAD superfamily/HAD-like"/>
    <property type="match status" value="1"/>
</dbReference>
<feature type="compositionally biased region" description="Basic and acidic residues" evidence="1">
    <location>
        <begin position="414"/>
        <end position="424"/>
    </location>
</feature>
<name>A0AAN6JRZ8_9BASI</name>
<evidence type="ECO:0000256" key="1">
    <source>
        <dbReference type="SAM" id="MobiDB-lite"/>
    </source>
</evidence>
<reference evidence="2" key="1">
    <citation type="journal article" date="2023" name="PhytoFront">
        <title>Draft Genome Resources of Seven Strains of Tilletia horrida, Causal Agent of Kernel Smut of Rice.</title>
        <authorList>
            <person name="Khanal S."/>
            <person name="Antony Babu S."/>
            <person name="Zhou X.G."/>
        </authorList>
    </citation>
    <scope>NUCLEOTIDE SEQUENCE</scope>
    <source>
        <strain evidence="2">TX3</strain>
    </source>
</reference>
<gene>
    <name evidence="2" type="ORF">OC842_002649</name>
</gene>
<dbReference type="Proteomes" id="UP001176521">
    <property type="component" value="Unassembled WGS sequence"/>
</dbReference>
<accession>A0AAN6JRZ8</accession>
<organism evidence="2 3">
    <name type="scientific">Tilletia horrida</name>
    <dbReference type="NCBI Taxonomy" id="155126"/>
    <lineage>
        <taxon>Eukaryota</taxon>
        <taxon>Fungi</taxon>
        <taxon>Dikarya</taxon>
        <taxon>Basidiomycota</taxon>
        <taxon>Ustilaginomycotina</taxon>
        <taxon>Exobasidiomycetes</taxon>
        <taxon>Tilletiales</taxon>
        <taxon>Tilletiaceae</taxon>
        <taxon>Tilletia</taxon>
    </lineage>
</organism>
<dbReference type="EMBL" id="JAPDMQ010000117">
    <property type="protein sequence ID" value="KAK0534386.1"/>
    <property type="molecule type" value="Genomic_DNA"/>
</dbReference>
<sequence length="439" mass="48683">MATLKNLPHGTRIFLCLHNAGHQSPDAHSFERELYTELYGSLGLAFHRGDGKDQRRYCLRLQSGKRLRPTQVDTLWEPLLQAHRAWAVHAGNNLPEPPLVSTAPTVGRRSLLPMSSSAFPLLSMAARFSQGANGAIDADIELDQRKKMRIRILSPVDSFAMSAGAFMKTLKKDRIGHLSVKIVPGPTPAMSQMFVWARHAQEWLRVYGVSDGMLNEDDAFVEYCQRLGAAWLSRMNIAAVEGWEAAKTRAGNSRKRARESTDGTKGTSKRRVGGRPQAQDSSDDEDAEDGDADAGPAASDRPTRRSARLAKYAEAVLREQIDPNDVDREWTPEERTNVWMVGDNPAADILGANNWGFSSALTRTGVYRDIDGPPAHRPTVLVVDVEQVVKVARLPDVVPLREEEEAPEEDKPDGEDARRREGASRRFGAPQRARARAWP</sequence>
<comment type="caution">
    <text evidence="2">The sequence shown here is derived from an EMBL/GenBank/DDBJ whole genome shotgun (WGS) entry which is preliminary data.</text>
</comment>
<dbReference type="InterPro" id="IPR023214">
    <property type="entry name" value="HAD_sf"/>
</dbReference>
<feature type="region of interest" description="Disordered" evidence="1">
    <location>
        <begin position="396"/>
        <end position="439"/>
    </location>
</feature>
<dbReference type="InterPro" id="IPR036412">
    <property type="entry name" value="HAD-like_sf"/>
</dbReference>
<proteinExistence type="predicted"/>
<dbReference type="AlphaFoldDB" id="A0AAN6JRZ8"/>
<feature type="compositionally biased region" description="Acidic residues" evidence="1">
    <location>
        <begin position="281"/>
        <end position="292"/>
    </location>
</feature>
<protein>
    <submittedName>
        <fullName evidence="2">Uncharacterized protein</fullName>
    </submittedName>
</protein>